<name>A0A679IJR3_9ENTE</name>
<dbReference type="SUPFAM" id="SSF53155">
    <property type="entry name" value="Methylated DNA-protein cysteine methyltransferase domain"/>
    <property type="match status" value="1"/>
</dbReference>
<evidence type="ECO:0000256" key="4">
    <source>
        <dbReference type="ARBA" id="ARBA00022603"/>
    </source>
</evidence>
<dbReference type="InterPro" id="IPR036388">
    <property type="entry name" value="WH-like_DNA-bd_sf"/>
</dbReference>
<keyword evidence="6" id="KW-0227">DNA damage</keyword>
<comment type="catalytic activity">
    <reaction evidence="8">
        <text>a 6-O-methyl-2'-deoxyguanosine in DNA + L-cysteinyl-[protein] = S-methyl-L-cysteinyl-[protein] + a 2'-deoxyguanosine in DNA</text>
        <dbReference type="Rhea" id="RHEA:24000"/>
        <dbReference type="Rhea" id="RHEA-COMP:10131"/>
        <dbReference type="Rhea" id="RHEA-COMP:10132"/>
        <dbReference type="Rhea" id="RHEA-COMP:11367"/>
        <dbReference type="Rhea" id="RHEA-COMP:11368"/>
        <dbReference type="ChEBI" id="CHEBI:29950"/>
        <dbReference type="ChEBI" id="CHEBI:82612"/>
        <dbReference type="ChEBI" id="CHEBI:85445"/>
        <dbReference type="ChEBI" id="CHEBI:85448"/>
        <dbReference type="EC" id="2.1.1.63"/>
    </reaction>
</comment>
<dbReference type="Pfam" id="PF01035">
    <property type="entry name" value="DNA_binding_1"/>
    <property type="match status" value="1"/>
</dbReference>
<evidence type="ECO:0000259" key="9">
    <source>
        <dbReference type="Pfam" id="PF01035"/>
    </source>
</evidence>
<dbReference type="InterPro" id="IPR036631">
    <property type="entry name" value="MGMT_N_sf"/>
</dbReference>
<evidence type="ECO:0000313" key="10">
    <source>
        <dbReference type="EMBL" id="BCA84821.1"/>
    </source>
</evidence>
<dbReference type="Proteomes" id="UP000502998">
    <property type="component" value="Chromosome"/>
</dbReference>
<dbReference type="SUPFAM" id="SSF46767">
    <property type="entry name" value="Methylated DNA-protein cysteine methyltransferase, C-terminal domain"/>
    <property type="match status" value="1"/>
</dbReference>
<dbReference type="EMBL" id="AP022822">
    <property type="protein sequence ID" value="BCA84821.1"/>
    <property type="molecule type" value="Genomic_DNA"/>
</dbReference>
<proteinExistence type="inferred from homology"/>
<evidence type="ECO:0000313" key="11">
    <source>
        <dbReference type="Proteomes" id="UP000502998"/>
    </source>
</evidence>
<dbReference type="PROSITE" id="PS00374">
    <property type="entry name" value="MGMT"/>
    <property type="match status" value="1"/>
</dbReference>
<dbReference type="EC" id="2.1.1.63" evidence="3"/>
<dbReference type="NCBIfam" id="TIGR00589">
    <property type="entry name" value="ogt"/>
    <property type="match status" value="1"/>
</dbReference>
<accession>A0A679IJR3</accession>
<dbReference type="FunFam" id="1.10.10.10:FF:000214">
    <property type="entry name" value="Methylated-DNA--protein-cysteine methyltransferase"/>
    <property type="match status" value="1"/>
</dbReference>
<dbReference type="PANTHER" id="PTHR10815">
    <property type="entry name" value="METHYLATED-DNA--PROTEIN-CYSTEINE METHYLTRANSFERASE"/>
    <property type="match status" value="1"/>
</dbReference>
<keyword evidence="5 10" id="KW-0808">Transferase</keyword>
<evidence type="ECO:0000256" key="6">
    <source>
        <dbReference type="ARBA" id="ARBA00022763"/>
    </source>
</evidence>
<dbReference type="GO" id="GO:0006281">
    <property type="term" value="P:DNA repair"/>
    <property type="evidence" value="ECO:0007669"/>
    <property type="project" value="UniProtKB-KW"/>
</dbReference>
<comment type="similarity">
    <text evidence="2">Belongs to the MGMT family.</text>
</comment>
<dbReference type="GO" id="GO:0003908">
    <property type="term" value="F:methylated-DNA-[protein]-cysteine S-methyltransferase activity"/>
    <property type="evidence" value="ECO:0007669"/>
    <property type="project" value="UniProtKB-EC"/>
</dbReference>
<evidence type="ECO:0000256" key="7">
    <source>
        <dbReference type="ARBA" id="ARBA00023204"/>
    </source>
</evidence>
<keyword evidence="4 10" id="KW-0489">Methyltransferase</keyword>
<dbReference type="InterPro" id="IPR036217">
    <property type="entry name" value="MethylDNA_cys_MeTrfase_DNAb"/>
</dbReference>
<keyword evidence="11" id="KW-1185">Reference proteome</keyword>
<dbReference type="KEGG" id="esg:EsVE80_03440"/>
<dbReference type="RefSeq" id="WP_173102200.1">
    <property type="nucleotide sequence ID" value="NZ_AP022822.1"/>
</dbReference>
<dbReference type="CDD" id="cd06445">
    <property type="entry name" value="ATase"/>
    <property type="match status" value="1"/>
</dbReference>
<dbReference type="GO" id="GO:0032259">
    <property type="term" value="P:methylation"/>
    <property type="evidence" value="ECO:0007669"/>
    <property type="project" value="UniProtKB-KW"/>
</dbReference>
<organism evidence="10 11">
    <name type="scientific">Enterococcus saigonensis</name>
    <dbReference type="NCBI Taxonomy" id="1805431"/>
    <lineage>
        <taxon>Bacteria</taxon>
        <taxon>Bacillati</taxon>
        <taxon>Bacillota</taxon>
        <taxon>Bacilli</taxon>
        <taxon>Lactobacillales</taxon>
        <taxon>Enterococcaceae</taxon>
        <taxon>Enterococcus</taxon>
    </lineage>
</organism>
<evidence type="ECO:0000256" key="1">
    <source>
        <dbReference type="ARBA" id="ARBA00001286"/>
    </source>
</evidence>
<feature type="domain" description="Methylated-DNA-[protein]-cysteine S-methyltransferase DNA binding" evidence="9">
    <location>
        <begin position="83"/>
        <end position="162"/>
    </location>
</feature>
<gene>
    <name evidence="10" type="primary">ogt</name>
    <name evidence="10" type="ORF">EsVE80_03440</name>
</gene>
<evidence type="ECO:0000256" key="8">
    <source>
        <dbReference type="ARBA" id="ARBA00049348"/>
    </source>
</evidence>
<keyword evidence="7" id="KW-0234">DNA repair</keyword>
<evidence type="ECO:0000256" key="2">
    <source>
        <dbReference type="ARBA" id="ARBA00008711"/>
    </source>
</evidence>
<dbReference type="InterPro" id="IPR001497">
    <property type="entry name" value="MethylDNA_cys_MeTrfase_AS"/>
</dbReference>
<dbReference type="Gene3D" id="1.10.10.10">
    <property type="entry name" value="Winged helix-like DNA-binding domain superfamily/Winged helix DNA-binding domain"/>
    <property type="match status" value="1"/>
</dbReference>
<protein>
    <recommendedName>
        <fullName evidence="3">methylated-DNA--[protein]-cysteine S-methyltransferase</fullName>
        <ecNumber evidence="3">2.1.1.63</ecNumber>
    </recommendedName>
</protein>
<dbReference type="PANTHER" id="PTHR10815:SF13">
    <property type="entry name" value="METHYLATED-DNA--PROTEIN-CYSTEINE METHYLTRANSFERASE"/>
    <property type="match status" value="1"/>
</dbReference>
<comment type="catalytic activity">
    <reaction evidence="1">
        <text>a 4-O-methyl-thymidine in DNA + L-cysteinyl-[protein] = a thymidine in DNA + S-methyl-L-cysteinyl-[protein]</text>
        <dbReference type="Rhea" id="RHEA:53428"/>
        <dbReference type="Rhea" id="RHEA-COMP:10131"/>
        <dbReference type="Rhea" id="RHEA-COMP:10132"/>
        <dbReference type="Rhea" id="RHEA-COMP:13555"/>
        <dbReference type="Rhea" id="RHEA-COMP:13556"/>
        <dbReference type="ChEBI" id="CHEBI:29950"/>
        <dbReference type="ChEBI" id="CHEBI:82612"/>
        <dbReference type="ChEBI" id="CHEBI:137386"/>
        <dbReference type="ChEBI" id="CHEBI:137387"/>
        <dbReference type="EC" id="2.1.1.63"/>
    </reaction>
</comment>
<sequence>METILIDRFTCEGKGFVVGRIAKGVCYIGTANVAKEELEKFFKGWPLKEEKGSSQEVKTQLMAYFMGKLEEFNFPLALVGTTFQKKVWQKLVTVPYGKTITYSELALQVGYEKGVRAVANAVGRNPIMIVVPCHRVIGKNGRLTGYRGGLAMKVALLQSEGISEYAY</sequence>
<evidence type="ECO:0000256" key="5">
    <source>
        <dbReference type="ARBA" id="ARBA00022679"/>
    </source>
</evidence>
<evidence type="ECO:0000256" key="3">
    <source>
        <dbReference type="ARBA" id="ARBA00011918"/>
    </source>
</evidence>
<dbReference type="AlphaFoldDB" id="A0A679IJR3"/>
<reference evidence="10 11" key="1">
    <citation type="submission" date="2020-02" db="EMBL/GenBank/DDBJ databases">
        <title>Characterization of vanA genotype vancomycin-resistant Enterococcus saigonensis VE80.</title>
        <authorList>
            <person name="Harada T."/>
            <person name="Motooka D."/>
            <person name="Nakamura S."/>
            <person name="Yamamoto Y."/>
            <person name="Kawahara R."/>
            <person name="Kawatsu K."/>
        </authorList>
    </citation>
    <scope>NUCLEOTIDE SEQUENCE [LARGE SCALE GENOMIC DNA]</scope>
    <source>
        <strain evidence="10 11">VE80</strain>
    </source>
</reference>
<dbReference type="InterPro" id="IPR014048">
    <property type="entry name" value="MethylDNA_cys_MeTrfase_DNA-bd"/>
</dbReference>